<dbReference type="AlphaFoldDB" id="A0AAD1WAY2"/>
<feature type="region of interest" description="Disordered" evidence="1">
    <location>
        <begin position="145"/>
        <end position="189"/>
    </location>
</feature>
<evidence type="ECO:0000256" key="1">
    <source>
        <dbReference type="SAM" id="MobiDB-lite"/>
    </source>
</evidence>
<feature type="compositionally biased region" description="Basic residues" evidence="1">
    <location>
        <begin position="176"/>
        <end position="189"/>
    </location>
</feature>
<proteinExistence type="predicted"/>
<feature type="compositionally biased region" description="Low complexity" evidence="1">
    <location>
        <begin position="146"/>
        <end position="158"/>
    </location>
</feature>
<evidence type="ECO:0000313" key="2">
    <source>
        <dbReference type="EMBL" id="CAH2296340.1"/>
    </source>
</evidence>
<feature type="compositionally biased region" description="Pro residues" evidence="1">
    <location>
        <begin position="61"/>
        <end position="72"/>
    </location>
</feature>
<dbReference type="Proteomes" id="UP001295444">
    <property type="component" value="Chromosome 05"/>
</dbReference>
<protein>
    <submittedName>
        <fullName evidence="2">Uncharacterized protein</fullName>
    </submittedName>
</protein>
<gene>
    <name evidence="2" type="ORF">PECUL_23A059236</name>
</gene>
<keyword evidence="3" id="KW-1185">Reference proteome</keyword>
<name>A0AAD1WAY2_PELCU</name>
<feature type="region of interest" description="Disordered" evidence="1">
    <location>
        <begin position="58"/>
        <end position="83"/>
    </location>
</feature>
<organism evidence="2 3">
    <name type="scientific">Pelobates cultripes</name>
    <name type="common">Western spadefoot toad</name>
    <dbReference type="NCBI Taxonomy" id="61616"/>
    <lineage>
        <taxon>Eukaryota</taxon>
        <taxon>Metazoa</taxon>
        <taxon>Chordata</taxon>
        <taxon>Craniata</taxon>
        <taxon>Vertebrata</taxon>
        <taxon>Euteleostomi</taxon>
        <taxon>Amphibia</taxon>
        <taxon>Batrachia</taxon>
        <taxon>Anura</taxon>
        <taxon>Pelobatoidea</taxon>
        <taxon>Pelobatidae</taxon>
        <taxon>Pelobates</taxon>
    </lineage>
</organism>
<accession>A0AAD1WAY2</accession>
<dbReference type="EMBL" id="OW240916">
    <property type="protein sequence ID" value="CAH2296340.1"/>
    <property type="molecule type" value="Genomic_DNA"/>
</dbReference>
<sequence length="189" mass="20701">MQSVGRGEEGSSLQLHVLPSHEDSVIEAALSSESIACSLEEEMGPGSVFETVHSVTAQEPPITPPPVQPLPPLQSESSPGPGGSMRLMEDMVRAIRRQTRAIMRQTWAIILSAEKNRVVSRVSKEQRQAMEHMRVSIIDEIVRHVSPSSGSSESEPISSTPPGPSLMSRPGTREGSHRRRRGPRDRRSQ</sequence>
<evidence type="ECO:0000313" key="3">
    <source>
        <dbReference type="Proteomes" id="UP001295444"/>
    </source>
</evidence>
<reference evidence="2" key="1">
    <citation type="submission" date="2022-03" db="EMBL/GenBank/DDBJ databases">
        <authorList>
            <person name="Alioto T."/>
            <person name="Alioto T."/>
            <person name="Gomez Garrido J."/>
        </authorList>
    </citation>
    <scope>NUCLEOTIDE SEQUENCE</scope>
</reference>